<dbReference type="Proteomes" id="UP001732700">
    <property type="component" value="Chromosome 5A"/>
</dbReference>
<organism evidence="1 2">
    <name type="scientific">Avena sativa</name>
    <name type="common">Oat</name>
    <dbReference type="NCBI Taxonomy" id="4498"/>
    <lineage>
        <taxon>Eukaryota</taxon>
        <taxon>Viridiplantae</taxon>
        <taxon>Streptophyta</taxon>
        <taxon>Embryophyta</taxon>
        <taxon>Tracheophyta</taxon>
        <taxon>Spermatophyta</taxon>
        <taxon>Magnoliopsida</taxon>
        <taxon>Liliopsida</taxon>
        <taxon>Poales</taxon>
        <taxon>Poaceae</taxon>
        <taxon>BOP clade</taxon>
        <taxon>Pooideae</taxon>
        <taxon>Poodae</taxon>
        <taxon>Poeae</taxon>
        <taxon>Poeae Chloroplast Group 1 (Aveneae type)</taxon>
        <taxon>Aveninae</taxon>
        <taxon>Avena</taxon>
    </lineage>
</organism>
<name>A0ACD5XEM1_AVESA</name>
<evidence type="ECO:0000313" key="1">
    <source>
        <dbReference type="EnsemblPlants" id="AVESA.00010b.r2.5AG0802380.1.CDS"/>
    </source>
</evidence>
<dbReference type="EnsemblPlants" id="AVESA.00010b.r2.5AG0802380.1">
    <property type="protein sequence ID" value="AVESA.00010b.r2.5AG0802380.1.CDS"/>
    <property type="gene ID" value="AVESA.00010b.r2.5AG0802380"/>
</dbReference>
<evidence type="ECO:0000313" key="2">
    <source>
        <dbReference type="Proteomes" id="UP001732700"/>
    </source>
</evidence>
<accession>A0ACD5XEM1</accession>
<keyword evidence="2" id="KW-1185">Reference proteome</keyword>
<sequence>MGDSVVDPCQSETETADEGWCSVPAENPCLTRLRHRRLLAFLRGQHYDGAFNALLDQAREQFSLEHLQLLVTKGLWEDTVGYLETFLPAGPRSFDAQVLYNFLLMHHYIASFVAGDKAARGLILDNEWMHYVTYAQKTVDRLPPPVMARSVLFLENVRACMDWEEVRGPRERGWAAPTRSSAASFLRKLVWQTPELSGRLKLPANHMMPHDVLPIGLGLCRRRPVRKQVPQVKSVAVARVIKRRYLSHIIIFRSEDNYVSYRI</sequence>
<proteinExistence type="predicted"/>
<reference evidence="1" key="1">
    <citation type="submission" date="2021-05" db="EMBL/GenBank/DDBJ databases">
        <authorList>
            <person name="Scholz U."/>
            <person name="Mascher M."/>
            <person name="Fiebig A."/>
        </authorList>
    </citation>
    <scope>NUCLEOTIDE SEQUENCE [LARGE SCALE GENOMIC DNA]</scope>
</reference>
<reference evidence="1" key="2">
    <citation type="submission" date="2025-09" db="UniProtKB">
        <authorList>
            <consortium name="EnsemblPlants"/>
        </authorList>
    </citation>
    <scope>IDENTIFICATION</scope>
</reference>
<protein>
    <submittedName>
        <fullName evidence="1">Uncharacterized protein</fullName>
    </submittedName>
</protein>